<accession>A0ABY8V8D2</accession>
<evidence type="ECO:0000259" key="1">
    <source>
        <dbReference type="Pfam" id="PF00483"/>
    </source>
</evidence>
<dbReference type="RefSeq" id="WP_284583814.1">
    <property type="nucleotide sequence ID" value="NZ_CP106831.1"/>
</dbReference>
<dbReference type="SUPFAM" id="SSF53448">
    <property type="entry name" value="Nucleotide-diphospho-sugar transferases"/>
    <property type="match status" value="1"/>
</dbReference>
<reference evidence="2 3" key="1">
    <citation type="submission" date="2022-09" db="EMBL/GenBank/DDBJ databases">
        <title>Whole genome sequencing analysis of tet(X)-positive Empedobacter falsenii YWS9-3.</title>
        <authorList>
            <person name="Chen C."/>
            <person name="Lv Y.-L."/>
        </authorList>
    </citation>
    <scope>NUCLEOTIDE SEQUENCE [LARGE SCALE GENOMIC DNA]</scope>
    <source>
        <strain evidence="2 3">YWS9-3_T</strain>
    </source>
</reference>
<protein>
    <submittedName>
        <fullName evidence="2">Sugar phosphate nucleotidyltransferase</fullName>
    </submittedName>
</protein>
<dbReference type="EMBL" id="CP106831">
    <property type="protein sequence ID" value="WIH97851.1"/>
    <property type="molecule type" value="Genomic_DNA"/>
</dbReference>
<organism evidence="2 3">
    <name type="scientific">Empedobacter falsenii</name>
    <dbReference type="NCBI Taxonomy" id="343874"/>
    <lineage>
        <taxon>Bacteria</taxon>
        <taxon>Pseudomonadati</taxon>
        <taxon>Bacteroidota</taxon>
        <taxon>Flavobacteriia</taxon>
        <taxon>Flavobacteriales</taxon>
        <taxon>Weeksellaceae</taxon>
        <taxon>Empedobacter</taxon>
    </lineage>
</organism>
<feature type="domain" description="Nucleotidyl transferase" evidence="1">
    <location>
        <begin position="14"/>
        <end position="193"/>
    </location>
</feature>
<evidence type="ECO:0000313" key="2">
    <source>
        <dbReference type="EMBL" id="WIH97851.1"/>
    </source>
</evidence>
<dbReference type="Proteomes" id="UP001223501">
    <property type="component" value="Chromosome"/>
</dbReference>
<dbReference type="Pfam" id="PF00483">
    <property type="entry name" value="NTP_transferase"/>
    <property type="match status" value="1"/>
</dbReference>
<proteinExistence type="predicted"/>
<dbReference type="InterPro" id="IPR005835">
    <property type="entry name" value="NTP_transferase_dom"/>
</dbReference>
<dbReference type="InterPro" id="IPR029044">
    <property type="entry name" value="Nucleotide-diphossugar_trans"/>
</dbReference>
<gene>
    <name evidence="2" type="ORF">OBA43_02645</name>
</gene>
<dbReference type="Gene3D" id="3.90.550.10">
    <property type="entry name" value="Spore Coat Polysaccharide Biosynthesis Protein SpsA, Chain A"/>
    <property type="match status" value="1"/>
</dbReference>
<keyword evidence="3" id="KW-1185">Reference proteome</keyword>
<sequence length="311" mass="35549">MEQKIMESKTLSLVILAGGMGSRYKGQKQIDPIGPSKETLMEYSIYDAFSCGIKHYVFIINEQFDADTKKYFQTIIEKKGGSVEFVLQTTYTSVPRGIYDKIEKREKPWGTGHALMITKNHLNNPFIVINADDFYGRKAYEKANELVQAEQITANTYGMVAYKLANTISENGSVSRGICTVQNGLLENVVERTNIYANENGEIVFEENEHVESLDEDVAVSMNFFVLHPSIFRNLEDKFADFLKENASHLKAEFFLPKVINDMIKEDQLEVIVQNSDENWFGMTYPEDRVVVVNSIQQLVKDQKYPNSLWT</sequence>
<evidence type="ECO:0000313" key="3">
    <source>
        <dbReference type="Proteomes" id="UP001223501"/>
    </source>
</evidence>
<name>A0ABY8V8D2_9FLAO</name>